<comment type="caution">
    <text evidence="2">The sequence shown here is derived from an EMBL/GenBank/DDBJ whole genome shotgun (WGS) entry which is preliminary data.</text>
</comment>
<dbReference type="Proteomes" id="UP001178507">
    <property type="component" value="Unassembled WGS sequence"/>
</dbReference>
<sequence>MQGDVRNAAMNGTHEGQIEKSIVADLRALKHVEFKSATLKTFIAELTAGEVPMGASRQARSVKKRNRIRPAPRHASQGQHSLTEMVLDGLQIELERMCASSRSSQPGAVGRISMKPAMPPMSAILSMPC</sequence>
<dbReference type="EMBL" id="CAUJNA010002573">
    <property type="protein sequence ID" value="CAJ1393511.1"/>
    <property type="molecule type" value="Genomic_DNA"/>
</dbReference>
<name>A0AA36IV66_9DINO</name>
<evidence type="ECO:0000256" key="1">
    <source>
        <dbReference type="SAM" id="MobiDB-lite"/>
    </source>
</evidence>
<organism evidence="2 3">
    <name type="scientific">Effrenium voratum</name>
    <dbReference type="NCBI Taxonomy" id="2562239"/>
    <lineage>
        <taxon>Eukaryota</taxon>
        <taxon>Sar</taxon>
        <taxon>Alveolata</taxon>
        <taxon>Dinophyceae</taxon>
        <taxon>Suessiales</taxon>
        <taxon>Symbiodiniaceae</taxon>
        <taxon>Effrenium</taxon>
    </lineage>
</organism>
<protein>
    <submittedName>
        <fullName evidence="2">Uncharacterized protein</fullName>
    </submittedName>
</protein>
<reference evidence="2" key="1">
    <citation type="submission" date="2023-08" db="EMBL/GenBank/DDBJ databases">
        <authorList>
            <person name="Chen Y."/>
            <person name="Shah S."/>
            <person name="Dougan E. K."/>
            <person name="Thang M."/>
            <person name="Chan C."/>
        </authorList>
    </citation>
    <scope>NUCLEOTIDE SEQUENCE</scope>
</reference>
<proteinExistence type="predicted"/>
<dbReference type="AlphaFoldDB" id="A0AA36IV66"/>
<gene>
    <name evidence="2" type="ORF">EVOR1521_LOCUS18359</name>
</gene>
<feature type="compositionally biased region" description="Basic residues" evidence="1">
    <location>
        <begin position="60"/>
        <end position="72"/>
    </location>
</feature>
<evidence type="ECO:0000313" key="3">
    <source>
        <dbReference type="Proteomes" id="UP001178507"/>
    </source>
</evidence>
<keyword evidence="3" id="KW-1185">Reference proteome</keyword>
<evidence type="ECO:0000313" key="2">
    <source>
        <dbReference type="EMBL" id="CAJ1393511.1"/>
    </source>
</evidence>
<feature type="region of interest" description="Disordered" evidence="1">
    <location>
        <begin position="54"/>
        <end position="82"/>
    </location>
</feature>
<accession>A0AA36IV66</accession>